<dbReference type="EMBL" id="GU071108">
    <property type="protein sequence ID" value="ADO99739.1"/>
    <property type="molecule type" value="Genomic_DNA"/>
</dbReference>
<organism evidence="3 4">
    <name type="scientific">Prochlorococcus phage Syn33</name>
    <dbReference type="NCBI Taxonomy" id="444878"/>
    <lineage>
        <taxon>Viruses</taxon>
        <taxon>Duplodnaviria</taxon>
        <taxon>Heunggongvirae</taxon>
        <taxon>Uroviricota</taxon>
        <taxon>Caudoviricetes</taxon>
        <taxon>Pantevenvirales</taxon>
        <taxon>Kyanoviridae</taxon>
        <taxon>Brizovirus</taxon>
        <taxon>Brizovirus syn33</taxon>
    </lineage>
</organism>
<accession>E3SQT1</accession>
<gene>
    <name evidence="3" type="ORF">Syn33_044</name>
</gene>
<keyword evidence="4" id="KW-1185">Reference proteome</keyword>
<protein>
    <submittedName>
        <fullName evidence="3">Uncharacterized protein</fullName>
    </submittedName>
</protein>
<reference evidence="3 4" key="1">
    <citation type="journal article" date="2010" name="Environ. Microbiol.">
        <title>Genomic analysis of oceanic cyanobacterial myoviruses compared with T4-like myoviruses from diverse hosts and environments.</title>
        <authorList>
            <person name="Sullivan M.B."/>
            <person name="Huang K.H."/>
            <person name="Ignacio-Espinoza J.C."/>
            <person name="Berlin A.M."/>
            <person name="Kelly L."/>
            <person name="Weigele P.R."/>
            <person name="DeFrancesco A.S."/>
            <person name="Kern S.E."/>
            <person name="Thompson L.R."/>
            <person name="Young S."/>
            <person name="Yandava C."/>
            <person name="Fu R."/>
            <person name="Krastins B."/>
            <person name="Chase M."/>
            <person name="Sarracino D."/>
            <person name="Osburne M.S."/>
            <person name="Henn M.R."/>
            <person name="Chisholm S.W."/>
        </authorList>
    </citation>
    <scope>NUCLEOTIDE SEQUENCE [LARGE SCALE GENOMIC DNA]</scope>
    <source>
        <strain evidence="3">Syn33</strain>
    </source>
</reference>
<feature type="region of interest" description="Disordered" evidence="2">
    <location>
        <begin position="1"/>
        <end position="29"/>
    </location>
</feature>
<dbReference type="GeneID" id="10328304"/>
<sequence length="293" mass="33585">MKKMMKQDSLQEKNPSSTDSGSNQPNLPISKTLEDLKDISAWEVENSDVALMQWADQIPFGQSEFQNRYYVINSQITPWRQLRQAIMELQARTNSLQKITVQYRRNLNDMARLESEIAEEENEFTKTDLECQLEICRLDTQVWMNKIRQCKEETDGILTIIKERTDCEDLDAVIATFEDPAIIEAEEHKYWIARMAKQCAIDLLTTGRVQSGNLESMLMMKPEDQAAITDLALTYSTAMNHSIGKFKEIAEDKVENMLSGRGPEMFDTSGIFTDYAINNIANRSLQSSDQPET</sequence>
<feature type="compositionally biased region" description="Basic and acidic residues" evidence="2">
    <location>
        <begin position="1"/>
        <end position="11"/>
    </location>
</feature>
<feature type="compositionally biased region" description="Polar residues" evidence="2">
    <location>
        <begin position="12"/>
        <end position="29"/>
    </location>
</feature>
<keyword evidence="1" id="KW-0175">Coiled coil</keyword>
<evidence type="ECO:0000256" key="1">
    <source>
        <dbReference type="SAM" id="Coils"/>
    </source>
</evidence>
<proteinExistence type="predicted"/>
<evidence type="ECO:0000256" key="2">
    <source>
        <dbReference type="SAM" id="MobiDB-lite"/>
    </source>
</evidence>
<feature type="coiled-coil region" evidence="1">
    <location>
        <begin position="96"/>
        <end position="130"/>
    </location>
</feature>
<dbReference type="OrthoDB" id="11359at10239"/>
<dbReference type="RefSeq" id="YP_004323651.1">
    <property type="nucleotide sequence ID" value="NC_015285.1"/>
</dbReference>
<evidence type="ECO:0000313" key="4">
    <source>
        <dbReference type="Proteomes" id="UP000006537"/>
    </source>
</evidence>
<dbReference type="Proteomes" id="UP000006537">
    <property type="component" value="Segment"/>
</dbReference>
<evidence type="ECO:0000313" key="3">
    <source>
        <dbReference type="EMBL" id="ADO99739.1"/>
    </source>
</evidence>
<dbReference type="KEGG" id="vg:10328304"/>
<name>E3SQT1_9CAUD</name>